<proteinExistence type="predicted"/>
<accession>A0A699V966</accession>
<sequence>LSLGTICLPNLSFAGLDDSIYKFKISETVASLTKDAKDAPKTSTACVEKSKEDRSNAPLIEDWDTDNDNDSVFRHEPIPAKINFLKTGESIKHVKPIESVKHVKPFTPVTTAEHTEKSKNFSSSPKVYRKDWNGKMTQN</sequence>
<evidence type="ECO:0000256" key="1">
    <source>
        <dbReference type="SAM" id="MobiDB-lite"/>
    </source>
</evidence>
<dbReference type="EMBL" id="BKCJ011418952">
    <property type="protein sequence ID" value="GFD31932.1"/>
    <property type="molecule type" value="Genomic_DNA"/>
</dbReference>
<protein>
    <submittedName>
        <fullName evidence="2">Uncharacterized protein</fullName>
    </submittedName>
</protein>
<evidence type="ECO:0000313" key="2">
    <source>
        <dbReference type="EMBL" id="GFD31932.1"/>
    </source>
</evidence>
<feature type="region of interest" description="Disordered" evidence="1">
    <location>
        <begin position="110"/>
        <end position="139"/>
    </location>
</feature>
<dbReference type="AlphaFoldDB" id="A0A699V966"/>
<reference evidence="2" key="1">
    <citation type="journal article" date="2019" name="Sci. Rep.">
        <title>Draft genome of Tanacetum cinerariifolium, the natural source of mosquito coil.</title>
        <authorList>
            <person name="Yamashiro T."/>
            <person name="Shiraishi A."/>
            <person name="Satake H."/>
            <person name="Nakayama K."/>
        </authorList>
    </citation>
    <scope>NUCLEOTIDE SEQUENCE</scope>
</reference>
<comment type="caution">
    <text evidence="2">The sequence shown here is derived from an EMBL/GenBank/DDBJ whole genome shotgun (WGS) entry which is preliminary data.</text>
</comment>
<feature type="non-terminal residue" evidence="2">
    <location>
        <position position="1"/>
    </location>
</feature>
<feature type="region of interest" description="Disordered" evidence="1">
    <location>
        <begin position="40"/>
        <end position="72"/>
    </location>
</feature>
<name>A0A699V966_TANCI</name>
<organism evidence="2">
    <name type="scientific">Tanacetum cinerariifolium</name>
    <name type="common">Dalmatian daisy</name>
    <name type="synonym">Chrysanthemum cinerariifolium</name>
    <dbReference type="NCBI Taxonomy" id="118510"/>
    <lineage>
        <taxon>Eukaryota</taxon>
        <taxon>Viridiplantae</taxon>
        <taxon>Streptophyta</taxon>
        <taxon>Embryophyta</taxon>
        <taxon>Tracheophyta</taxon>
        <taxon>Spermatophyta</taxon>
        <taxon>Magnoliopsida</taxon>
        <taxon>eudicotyledons</taxon>
        <taxon>Gunneridae</taxon>
        <taxon>Pentapetalae</taxon>
        <taxon>asterids</taxon>
        <taxon>campanulids</taxon>
        <taxon>Asterales</taxon>
        <taxon>Asteraceae</taxon>
        <taxon>Asteroideae</taxon>
        <taxon>Anthemideae</taxon>
        <taxon>Anthemidinae</taxon>
        <taxon>Tanacetum</taxon>
    </lineage>
</organism>
<gene>
    <name evidence="2" type="ORF">Tci_903901</name>
</gene>